<dbReference type="InterPro" id="IPR024473">
    <property type="entry name" value="Transposases_IS4_N"/>
</dbReference>
<dbReference type="AlphaFoldDB" id="A0A2X4XZJ3"/>
<dbReference type="Pfam" id="PF13006">
    <property type="entry name" value="Nterm_IS4"/>
    <property type="match status" value="1"/>
</dbReference>
<dbReference type="PANTHER" id="PTHR37529:SF1">
    <property type="entry name" value="TRANSPOSASE INSG FOR INSERTION SEQUENCE ELEMENT IS4-RELATED"/>
    <property type="match status" value="1"/>
</dbReference>
<evidence type="ECO:0000313" key="3">
    <source>
        <dbReference type="EMBL" id="SQI42004.1"/>
    </source>
</evidence>
<accession>A0A2X4XZJ3</accession>
<dbReference type="GO" id="GO:0004803">
    <property type="term" value="F:transposase activity"/>
    <property type="evidence" value="ECO:0007669"/>
    <property type="project" value="InterPro"/>
</dbReference>
<dbReference type="InterPro" id="IPR002559">
    <property type="entry name" value="Transposase_11"/>
</dbReference>
<feature type="domain" description="Transposase IS4 N-terminal" evidence="2">
    <location>
        <begin position="22"/>
        <end position="113"/>
    </location>
</feature>
<dbReference type="EMBL" id="LS483469">
    <property type="protein sequence ID" value="SQI42004.1"/>
    <property type="molecule type" value="Genomic_DNA"/>
</dbReference>
<dbReference type="GO" id="GO:0006313">
    <property type="term" value="P:DNA transposition"/>
    <property type="evidence" value="ECO:0007669"/>
    <property type="project" value="InterPro"/>
</dbReference>
<dbReference type="SUPFAM" id="SSF53098">
    <property type="entry name" value="Ribonuclease H-like"/>
    <property type="match status" value="1"/>
</dbReference>
<dbReference type="Proteomes" id="UP000248897">
    <property type="component" value="Chromosome 1"/>
</dbReference>
<proteinExistence type="predicted"/>
<evidence type="ECO:0000259" key="1">
    <source>
        <dbReference type="Pfam" id="PF01609"/>
    </source>
</evidence>
<reference evidence="3 4" key="1">
    <citation type="submission" date="2018-06" db="EMBL/GenBank/DDBJ databases">
        <authorList>
            <consortium name="Pathogen Informatics"/>
            <person name="Doyle S."/>
        </authorList>
    </citation>
    <scope>NUCLEOTIDE SEQUENCE [LARGE SCALE GENOMIC DNA]</scope>
    <source>
        <strain evidence="3 4">NCTC12961</strain>
    </source>
</reference>
<organism evidence="3 4">
    <name type="scientific">Serratia plymuthica</name>
    <dbReference type="NCBI Taxonomy" id="82996"/>
    <lineage>
        <taxon>Bacteria</taxon>
        <taxon>Pseudomonadati</taxon>
        <taxon>Pseudomonadota</taxon>
        <taxon>Gammaproteobacteria</taxon>
        <taxon>Enterobacterales</taxon>
        <taxon>Yersiniaceae</taxon>
        <taxon>Serratia</taxon>
    </lineage>
</organism>
<dbReference type="GO" id="GO:0003677">
    <property type="term" value="F:DNA binding"/>
    <property type="evidence" value="ECO:0007669"/>
    <property type="project" value="InterPro"/>
</dbReference>
<dbReference type="InterPro" id="IPR012337">
    <property type="entry name" value="RNaseH-like_sf"/>
</dbReference>
<gene>
    <name evidence="3" type="ORF">NCTC12961_03456</name>
</gene>
<dbReference type="NCBIfam" id="NF033592">
    <property type="entry name" value="transpos_IS4_1"/>
    <property type="match status" value="1"/>
</dbReference>
<feature type="domain" description="Transposase IS4-like" evidence="1">
    <location>
        <begin position="133"/>
        <end position="356"/>
    </location>
</feature>
<protein>
    <submittedName>
        <fullName evidence="3">Insertion element 4 transposase N-terminal</fullName>
    </submittedName>
</protein>
<dbReference type="Pfam" id="PF01609">
    <property type="entry name" value="DDE_Tnp_1"/>
    <property type="match status" value="1"/>
</dbReference>
<dbReference type="InterPro" id="IPR047952">
    <property type="entry name" value="Transpos_IS4"/>
</dbReference>
<evidence type="ECO:0000313" key="4">
    <source>
        <dbReference type="Proteomes" id="UP000248897"/>
    </source>
</evidence>
<dbReference type="PANTHER" id="PTHR37529">
    <property type="entry name" value="TRANSPOSASE INSG FOR INSERTION SEQUENCE ELEMENT IS4-RELATED"/>
    <property type="match status" value="1"/>
</dbReference>
<sequence>MTGTFFYAPFSGSWHYQHYRPEQVQTLADLLPPDLIQQAFSLTDTVTLRKRKLPLESMVWLVIGMAIYNNRPLSQIVNLMDIVDRTGRPFTAPSSVIQRRKTLGEDPIKALFKLTADYWHQEARHPLWHGLKLLGVDGVVWRAPDTPENEAAFGKSRTQHGDTTYPQVQMVCQMELSSHLLVASEFDRYETNEMHLAARLTKGTPDNSITLFDKGFYSLGLLHHWQNSGENRHWLLPLKKNTQYEVIRKLGRQDQLVKLKTSPQSRKQWDGLPEEVMARLIVRTIKGKEREVLTSLTDTMRYPAADVSELYQHRWEIELGYREVKQELLGNRWTLRSKLPEMVRQELWGVLLTYNLVRYQMVKMAFHLKGDYLPYQLSFSGTISEILRLLIGLPLCSPGAVPGHLKYFYEVAGSLVLPGRRERSYPRELKSLKRKYPIKNNAGHLK</sequence>
<evidence type="ECO:0000259" key="2">
    <source>
        <dbReference type="Pfam" id="PF13006"/>
    </source>
</evidence>
<name>A0A2X4XZJ3_SERPL</name>